<evidence type="ECO:0000313" key="1">
    <source>
        <dbReference type="EMBL" id="GAT63504.1"/>
    </source>
</evidence>
<accession>A0A161L8K3</accession>
<organism evidence="1 2">
    <name type="scientific">Paludibacter jiangxiensis</name>
    <dbReference type="NCBI Taxonomy" id="681398"/>
    <lineage>
        <taxon>Bacteria</taxon>
        <taxon>Pseudomonadati</taxon>
        <taxon>Bacteroidota</taxon>
        <taxon>Bacteroidia</taxon>
        <taxon>Bacteroidales</taxon>
        <taxon>Paludibacteraceae</taxon>
        <taxon>Paludibacter</taxon>
    </lineage>
</organism>
<reference evidence="2" key="2">
    <citation type="journal article" date="2017" name="Genome Announc.">
        <title>Draft genome sequence of Paludibacter jiangxiensis NM7(T), a propionate-producing fermentative bacterium.</title>
        <authorList>
            <person name="Qiu Y.-L."/>
            <person name="Tourlousse D.M."/>
            <person name="Matsuura N."/>
            <person name="Ohashi A."/>
            <person name="Sekiguchi Y."/>
        </authorList>
    </citation>
    <scope>NUCLEOTIDE SEQUENCE [LARGE SCALE GENOMIC DNA]</scope>
    <source>
        <strain evidence="2">NM7</strain>
    </source>
</reference>
<name>A0A161L8K3_9BACT</name>
<comment type="caution">
    <text evidence="1">The sequence shown here is derived from an EMBL/GenBank/DDBJ whole genome shotgun (WGS) entry which is preliminary data.</text>
</comment>
<sequence length="61" mass="6994">MSLFGTRLDFYLQCNFVSSKSSNISSKQKSDRNKLSLFWSLFIREDSCFMSDVSGAVRLTN</sequence>
<gene>
    <name evidence="1" type="ORF">PJIAN_442</name>
</gene>
<proteinExistence type="predicted"/>
<dbReference type="Proteomes" id="UP000076586">
    <property type="component" value="Unassembled WGS sequence"/>
</dbReference>
<dbReference type="EMBL" id="BDCR01000004">
    <property type="protein sequence ID" value="GAT63504.1"/>
    <property type="molecule type" value="Genomic_DNA"/>
</dbReference>
<evidence type="ECO:0000313" key="2">
    <source>
        <dbReference type="Proteomes" id="UP000076586"/>
    </source>
</evidence>
<reference evidence="2" key="1">
    <citation type="submission" date="2016-04" db="EMBL/GenBank/DDBJ databases">
        <title>Draft genome sequence of Paludibacter jiangxiensis strain NM7.</title>
        <authorList>
            <person name="Qiu Y."/>
            <person name="Matsuura N."/>
            <person name="Ohashi A."/>
            <person name="Tourlousse M.D."/>
            <person name="Sekiguchi Y."/>
        </authorList>
    </citation>
    <scope>NUCLEOTIDE SEQUENCE [LARGE SCALE GENOMIC DNA]</scope>
    <source>
        <strain evidence="2">NM7</strain>
    </source>
</reference>
<protein>
    <submittedName>
        <fullName evidence="1">Uncharacterized protein</fullName>
    </submittedName>
</protein>
<keyword evidence="2" id="KW-1185">Reference proteome</keyword>
<dbReference type="AlphaFoldDB" id="A0A161L8K3"/>